<organism evidence="1">
    <name type="scientific">marine sediment metagenome</name>
    <dbReference type="NCBI Taxonomy" id="412755"/>
    <lineage>
        <taxon>unclassified sequences</taxon>
        <taxon>metagenomes</taxon>
        <taxon>ecological metagenomes</taxon>
    </lineage>
</organism>
<proteinExistence type="predicted"/>
<comment type="caution">
    <text evidence="1">The sequence shown here is derived from an EMBL/GenBank/DDBJ whole genome shotgun (WGS) entry which is preliminary data.</text>
</comment>
<protein>
    <recommendedName>
        <fullName evidence="2">RNA polymerase sigma-70 region 2 domain-containing protein</fullName>
    </recommendedName>
</protein>
<dbReference type="AlphaFoldDB" id="A0A0F9AVH9"/>
<evidence type="ECO:0000313" key="1">
    <source>
        <dbReference type="EMBL" id="KKL05612.1"/>
    </source>
</evidence>
<name>A0A0F9AVH9_9ZZZZ</name>
<sequence>MNAPDRDVNEDAELVAGALAGGPEAFGPIVRRYQDAVFGVALAK</sequence>
<gene>
    <name evidence="1" type="ORF">LCGC14_2604290</name>
</gene>
<evidence type="ECO:0008006" key="2">
    <source>
        <dbReference type="Google" id="ProtNLM"/>
    </source>
</evidence>
<dbReference type="EMBL" id="LAZR01044042">
    <property type="protein sequence ID" value="KKL05612.1"/>
    <property type="molecule type" value="Genomic_DNA"/>
</dbReference>
<accession>A0A0F9AVH9</accession>
<reference evidence="1" key="1">
    <citation type="journal article" date="2015" name="Nature">
        <title>Complex archaea that bridge the gap between prokaryotes and eukaryotes.</title>
        <authorList>
            <person name="Spang A."/>
            <person name="Saw J.H."/>
            <person name="Jorgensen S.L."/>
            <person name="Zaremba-Niedzwiedzka K."/>
            <person name="Martijn J."/>
            <person name="Lind A.E."/>
            <person name="van Eijk R."/>
            <person name="Schleper C."/>
            <person name="Guy L."/>
            <person name="Ettema T.J."/>
        </authorList>
    </citation>
    <scope>NUCLEOTIDE SEQUENCE</scope>
</reference>